<keyword evidence="3" id="KW-1185">Reference proteome</keyword>
<reference evidence="2" key="1">
    <citation type="journal article" date="2021" name="Nat. Commun.">
        <title>Genetic determinants of endophytism in the Arabidopsis root mycobiome.</title>
        <authorList>
            <person name="Mesny F."/>
            <person name="Miyauchi S."/>
            <person name="Thiergart T."/>
            <person name="Pickel B."/>
            <person name="Atanasova L."/>
            <person name="Karlsson M."/>
            <person name="Huettel B."/>
            <person name="Barry K.W."/>
            <person name="Haridas S."/>
            <person name="Chen C."/>
            <person name="Bauer D."/>
            <person name="Andreopoulos W."/>
            <person name="Pangilinan J."/>
            <person name="LaButti K."/>
            <person name="Riley R."/>
            <person name="Lipzen A."/>
            <person name="Clum A."/>
            <person name="Drula E."/>
            <person name="Henrissat B."/>
            <person name="Kohler A."/>
            <person name="Grigoriev I.V."/>
            <person name="Martin F.M."/>
            <person name="Hacquard S."/>
        </authorList>
    </citation>
    <scope>NUCLEOTIDE SEQUENCE</scope>
    <source>
        <strain evidence="2">MPI-CAGE-CH-0235</strain>
    </source>
</reference>
<proteinExistence type="predicted"/>
<dbReference type="AlphaFoldDB" id="A0A8K0WKP5"/>
<evidence type="ECO:0000259" key="1">
    <source>
        <dbReference type="Pfam" id="PF12417"/>
    </source>
</evidence>
<dbReference type="InterPro" id="IPR022137">
    <property type="entry name" value="Znf_prot_DUF3669"/>
</dbReference>
<protein>
    <submittedName>
        <fullName evidence="2">Zinc finger protein-domain-containing protein</fullName>
    </submittedName>
</protein>
<evidence type="ECO:0000313" key="3">
    <source>
        <dbReference type="Proteomes" id="UP000813444"/>
    </source>
</evidence>
<comment type="caution">
    <text evidence="2">The sequence shown here is derived from an EMBL/GenBank/DDBJ whole genome shotgun (WGS) entry which is preliminary data.</text>
</comment>
<dbReference type="EMBL" id="JAGPNK010000020">
    <property type="protein sequence ID" value="KAH7304980.1"/>
    <property type="molecule type" value="Genomic_DNA"/>
</dbReference>
<gene>
    <name evidence="2" type="ORF">B0I35DRAFT_444561</name>
</gene>
<organism evidence="2 3">
    <name type="scientific">Stachybotrys elegans</name>
    <dbReference type="NCBI Taxonomy" id="80388"/>
    <lineage>
        <taxon>Eukaryota</taxon>
        <taxon>Fungi</taxon>
        <taxon>Dikarya</taxon>
        <taxon>Ascomycota</taxon>
        <taxon>Pezizomycotina</taxon>
        <taxon>Sordariomycetes</taxon>
        <taxon>Hypocreomycetidae</taxon>
        <taxon>Hypocreales</taxon>
        <taxon>Stachybotryaceae</taxon>
        <taxon>Stachybotrys</taxon>
    </lineage>
</organism>
<dbReference type="PANTHER" id="PTHR40780">
    <property type="entry name" value="DUF3669 DOMAIN-CONTAINING PROTEIN"/>
    <property type="match status" value="1"/>
</dbReference>
<name>A0A8K0WKP5_9HYPO</name>
<evidence type="ECO:0000313" key="2">
    <source>
        <dbReference type="EMBL" id="KAH7304980.1"/>
    </source>
</evidence>
<dbReference type="OrthoDB" id="2993351at2759"/>
<dbReference type="Pfam" id="PF12417">
    <property type="entry name" value="DUF3669"/>
    <property type="match status" value="1"/>
</dbReference>
<dbReference type="Proteomes" id="UP000813444">
    <property type="component" value="Unassembled WGS sequence"/>
</dbReference>
<accession>A0A8K0WKP5</accession>
<sequence length="407" mass="45916">MSRRRFIASSSDYEPPMTEEFEHDLDTRLQLLSLLENPAPAPLSNIPGPIVSQAQLARMLSVRPVVSTASSFAAQQTKAQEKDSKAQTYRKIGAGACGAIFASDGVSLAYKIGKTGSNDDDNALRTDFEMHQRILKALRDFNADIEIPTCHFFTSHEDKAWWDDHKELAMAAQATCHTPARVLVTERILPLPAPIRTGLIQTFCKESLQTTAAMDPANKDCLVRVYLGSTRGRIMNFFSLRNFKLHLNQMIDLKFDYEALAVSMGQALALIHWKARTDGRDIEFALGSSTTRASANPQQSSRLDYGTRNLDNSGTEDFTHRETRLFVLDFNQVREISMDDAGVECAIQAFFINDPYYPRPRQESRLQQELWNSFVRSYLATSDMVLDDEQEYRVLPRKFIAGIIDRA</sequence>
<dbReference type="PANTHER" id="PTHR40780:SF2">
    <property type="entry name" value="DUF3669 DOMAIN-CONTAINING PROTEIN"/>
    <property type="match status" value="1"/>
</dbReference>
<feature type="domain" description="DUF3669" evidence="1">
    <location>
        <begin position="325"/>
        <end position="389"/>
    </location>
</feature>